<dbReference type="NCBIfam" id="NF038153">
    <property type="entry name" value="lant_leader_L1a"/>
    <property type="match status" value="1"/>
</dbReference>
<proteinExistence type="predicted"/>
<keyword evidence="2" id="KW-1185">Reference proteome</keyword>
<organism evidence="1 2">
    <name type="scientific">Flavobacterium endoglycinae</name>
    <dbReference type="NCBI Taxonomy" id="2816357"/>
    <lineage>
        <taxon>Bacteria</taxon>
        <taxon>Pseudomonadati</taxon>
        <taxon>Bacteroidota</taxon>
        <taxon>Flavobacteriia</taxon>
        <taxon>Flavobacteriales</taxon>
        <taxon>Flavobacteriaceae</taxon>
        <taxon>Flavobacterium</taxon>
    </lineage>
</organism>
<gene>
    <name evidence="1" type="ORF">J0383_09885</name>
</gene>
<evidence type="ECO:0000313" key="2">
    <source>
        <dbReference type="Proteomes" id="UP000663440"/>
    </source>
</evidence>
<reference evidence="1 2" key="1">
    <citation type="submission" date="2021-03" db="EMBL/GenBank/DDBJ databases">
        <title>Flavobacterium kribbensis sp. nov, an endophytic bacteria, isolated from soybean.</title>
        <authorList>
            <person name="Lee J."/>
            <person name="Seo J."/>
        </authorList>
    </citation>
    <scope>NUCLEOTIDE SEQUENCE [LARGE SCALE GENOMIC DNA]</scope>
    <source>
        <strain evidence="1 2">BB8</strain>
    </source>
</reference>
<protein>
    <submittedName>
        <fullName evidence="1">Class I lanthipeptide</fullName>
    </submittedName>
</protein>
<accession>A0ABX7QKN0</accession>
<evidence type="ECO:0000313" key="1">
    <source>
        <dbReference type="EMBL" id="QSW91098.1"/>
    </source>
</evidence>
<name>A0ABX7QKN0_9FLAO</name>
<dbReference type="EMBL" id="CP071448">
    <property type="protein sequence ID" value="QSW91098.1"/>
    <property type="molecule type" value="Genomic_DNA"/>
</dbReference>
<dbReference type="InterPro" id="IPR058238">
    <property type="entry name" value="Lant_leader_dom"/>
</dbReference>
<sequence length="54" mass="5707">MKNQNPKNKLAFNKAAVTELNSNQLENVKGGTSTSTTAGTTSLVIVTILTLQSE</sequence>
<dbReference type="Proteomes" id="UP000663440">
    <property type="component" value="Chromosome"/>
</dbReference>
<dbReference type="RefSeq" id="WP_207298225.1">
    <property type="nucleotide sequence ID" value="NZ_CP071448.1"/>
</dbReference>